<evidence type="ECO:0000259" key="5">
    <source>
        <dbReference type="Pfam" id="PF00303"/>
    </source>
</evidence>
<dbReference type="CDD" id="cd00351">
    <property type="entry name" value="TS_Pyrimidine_HMase"/>
    <property type="match status" value="1"/>
</dbReference>
<organism evidence="6 7">
    <name type="scientific">Candidatus Giovannonibacteria bacterium RIFCSPLOWO2_12_FULL_44_15</name>
    <dbReference type="NCBI Taxonomy" id="1798364"/>
    <lineage>
        <taxon>Bacteria</taxon>
        <taxon>Candidatus Giovannoniibacteriota</taxon>
    </lineage>
</organism>
<dbReference type="SUPFAM" id="SSF55831">
    <property type="entry name" value="Thymidylate synthase/dCMP hydroxymethylase"/>
    <property type="match status" value="1"/>
</dbReference>
<sequence length="300" mass="34800">MEYRPFEERTPDTQYRELLRTIKEKGEEVDTQMDHPAYKWIGSLLRFPLENGFPVITERDLVSEPSQFKMAIAELVAFLNGAQTLDEMKKFGVGWWKAWVTEEKCAKRGLPTGDLGPGSYGAAWRRFPTSEGKSFDQISTLIEQIEEIPHLRTLEVSPWIPQYIPRGKGRQQKVVVVPCHGWFHVHINTRTKEMSLVHRQRSADAPVGLVFNFIQYAALLMMIAQVTGHKPKQLVYFVDDGHIYTEQMKDVEDLLQTKPGKFPTVTLDTSIKNIFDFRAEHFTIEDYHPELPRRRIWTPV</sequence>
<evidence type="ECO:0000256" key="4">
    <source>
        <dbReference type="NCBIfam" id="TIGR03284"/>
    </source>
</evidence>
<name>A0A1F5Y1R5_9BACT</name>
<dbReference type="EMBL" id="MFIQ01000004">
    <property type="protein sequence ID" value="OGF93801.1"/>
    <property type="molecule type" value="Genomic_DNA"/>
</dbReference>
<dbReference type="GO" id="GO:0032259">
    <property type="term" value="P:methylation"/>
    <property type="evidence" value="ECO:0007669"/>
    <property type="project" value="UniProtKB-KW"/>
</dbReference>
<evidence type="ECO:0000256" key="2">
    <source>
        <dbReference type="ARBA" id="ARBA00022603"/>
    </source>
</evidence>
<dbReference type="InterPro" id="IPR023451">
    <property type="entry name" value="Thymidate_synth/dCMP_Mease_dom"/>
</dbReference>
<gene>
    <name evidence="6" type="ORF">A3G54_02550</name>
</gene>
<dbReference type="GO" id="GO:0006231">
    <property type="term" value="P:dTMP biosynthetic process"/>
    <property type="evidence" value="ECO:0007669"/>
    <property type="project" value="InterPro"/>
</dbReference>
<proteinExistence type="predicted"/>
<evidence type="ECO:0000313" key="7">
    <source>
        <dbReference type="Proteomes" id="UP000178894"/>
    </source>
</evidence>
<feature type="domain" description="Thymidylate synthase/dCMP hydroxymethylase" evidence="5">
    <location>
        <begin position="14"/>
        <end position="290"/>
    </location>
</feature>
<dbReference type="NCBIfam" id="TIGR03284">
    <property type="entry name" value="thym_sym"/>
    <property type="match status" value="1"/>
</dbReference>
<dbReference type="STRING" id="1798364.A3G54_02550"/>
<dbReference type="EC" id="2.1.1.45" evidence="1 4"/>
<dbReference type="AlphaFoldDB" id="A0A1F5Y1R5"/>
<keyword evidence="3" id="KW-0808">Transferase</keyword>
<dbReference type="InterPro" id="IPR000398">
    <property type="entry name" value="Thymidylate_synthase"/>
</dbReference>
<comment type="caution">
    <text evidence="6">The sequence shown here is derived from an EMBL/GenBank/DDBJ whole genome shotgun (WGS) entry which is preliminary data.</text>
</comment>
<dbReference type="GO" id="GO:0004799">
    <property type="term" value="F:thymidylate synthase activity"/>
    <property type="evidence" value="ECO:0007669"/>
    <property type="project" value="UniProtKB-UniRule"/>
</dbReference>
<evidence type="ECO:0000313" key="6">
    <source>
        <dbReference type="EMBL" id="OGF93801.1"/>
    </source>
</evidence>
<reference evidence="6 7" key="1">
    <citation type="journal article" date="2016" name="Nat. Commun.">
        <title>Thousands of microbial genomes shed light on interconnected biogeochemical processes in an aquifer system.</title>
        <authorList>
            <person name="Anantharaman K."/>
            <person name="Brown C.T."/>
            <person name="Hug L.A."/>
            <person name="Sharon I."/>
            <person name="Castelle C.J."/>
            <person name="Probst A.J."/>
            <person name="Thomas B.C."/>
            <person name="Singh A."/>
            <person name="Wilkins M.J."/>
            <person name="Karaoz U."/>
            <person name="Brodie E.L."/>
            <person name="Williams K.H."/>
            <person name="Hubbard S.S."/>
            <person name="Banfield J.F."/>
        </authorList>
    </citation>
    <scope>NUCLEOTIDE SEQUENCE [LARGE SCALE GENOMIC DNA]</scope>
</reference>
<keyword evidence="2" id="KW-0489">Methyltransferase</keyword>
<dbReference type="PANTHER" id="PTHR11548">
    <property type="entry name" value="THYMIDYLATE SYNTHASE 1"/>
    <property type="match status" value="1"/>
</dbReference>
<dbReference type="InterPro" id="IPR036926">
    <property type="entry name" value="Thymidate_synth/dCMP_Mease_sf"/>
</dbReference>
<dbReference type="InterPro" id="IPR045097">
    <property type="entry name" value="Thymidate_synth/dCMP_Mease"/>
</dbReference>
<evidence type="ECO:0000256" key="3">
    <source>
        <dbReference type="ARBA" id="ARBA00022679"/>
    </source>
</evidence>
<dbReference type="PANTHER" id="PTHR11548:SF1">
    <property type="entry name" value="THYMIDYLATE SYNTHASE 1"/>
    <property type="match status" value="1"/>
</dbReference>
<evidence type="ECO:0000256" key="1">
    <source>
        <dbReference type="ARBA" id="ARBA00011947"/>
    </source>
</evidence>
<dbReference type="Gene3D" id="3.30.572.10">
    <property type="entry name" value="Thymidylate synthase/dCMP hydroxymethylase domain"/>
    <property type="match status" value="1"/>
</dbReference>
<protein>
    <recommendedName>
        <fullName evidence="1 4">Thymidylate synthase</fullName>
        <ecNumber evidence="1 4">2.1.1.45</ecNumber>
    </recommendedName>
</protein>
<dbReference type="Pfam" id="PF00303">
    <property type="entry name" value="Thymidylat_synt"/>
    <property type="match status" value="1"/>
</dbReference>
<dbReference type="GO" id="GO:0005829">
    <property type="term" value="C:cytosol"/>
    <property type="evidence" value="ECO:0007669"/>
    <property type="project" value="TreeGrafter"/>
</dbReference>
<dbReference type="PRINTS" id="PR00108">
    <property type="entry name" value="THYMDSNTHASE"/>
</dbReference>
<accession>A0A1F5Y1R5</accession>
<dbReference type="Proteomes" id="UP000178894">
    <property type="component" value="Unassembled WGS sequence"/>
</dbReference>